<comment type="caution">
    <text evidence="2">The sequence shown here is derived from an EMBL/GenBank/DDBJ whole genome shotgun (WGS) entry which is preliminary data.</text>
</comment>
<protein>
    <recommendedName>
        <fullName evidence="4">DUF4384 domain-containing protein</fullName>
    </recommendedName>
</protein>
<evidence type="ECO:0000313" key="3">
    <source>
        <dbReference type="Proteomes" id="UP000816034"/>
    </source>
</evidence>
<dbReference type="AlphaFoldDB" id="A0AA88KKG4"/>
<evidence type="ECO:0000313" key="2">
    <source>
        <dbReference type="EMBL" id="KAG2382610.1"/>
    </source>
</evidence>
<dbReference type="GeneID" id="68097645"/>
<reference evidence="2 3" key="1">
    <citation type="journal article" date="2018" name="BMC Genomics">
        <title>The genome of Naegleria lovaniensis, the basis for a comparative approach to unravel pathogenicity factors of the human pathogenic amoeba N. fowleri.</title>
        <authorList>
            <person name="Liechti N."/>
            <person name="Schurch N."/>
            <person name="Bruggmann R."/>
            <person name="Wittwer M."/>
        </authorList>
    </citation>
    <scope>NUCLEOTIDE SEQUENCE [LARGE SCALE GENOMIC DNA]</scope>
    <source>
        <strain evidence="2 3">ATCC 30569</strain>
    </source>
</reference>
<feature type="chain" id="PRO_5041706594" description="DUF4384 domain-containing protein" evidence="1">
    <location>
        <begin position="30"/>
        <end position="169"/>
    </location>
</feature>
<sequence length="169" mass="18962">MNKTRLNKGMVLSIVVMILVLNHLSVTKALHLGIHSTSSTTSSELNQEAIKMEEIPTRFAQLYAPSSPKHVNSDHATILKVEETEQSGYVYLSQGQTYSGVLTPSDNVRYFRLSVPSESYGDISIYSNNIYSGSIYFSFDTPPTTTYYDYYTTFGSSTQYIRIVNTLIL</sequence>
<dbReference type="Proteomes" id="UP000816034">
    <property type="component" value="Unassembled WGS sequence"/>
</dbReference>
<proteinExistence type="predicted"/>
<keyword evidence="3" id="KW-1185">Reference proteome</keyword>
<feature type="signal peptide" evidence="1">
    <location>
        <begin position="1"/>
        <end position="29"/>
    </location>
</feature>
<dbReference type="RefSeq" id="XP_044548289.1">
    <property type="nucleotide sequence ID" value="XM_044694913.1"/>
</dbReference>
<organism evidence="2 3">
    <name type="scientific">Naegleria lovaniensis</name>
    <name type="common">Amoeba</name>
    <dbReference type="NCBI Taxonomy" id="51637"/>
    <lineage>
        <taxon>Eukaryota</taxon>
        <taxon>Discoba</taxon>
        <taxon>Heterolobosea</taxon>
        <taxon>Tetramitia</taxon>
        <taxon>Eutetramitia</taxon>
        <taxon>Vahlkampfiidae</taxon>
        <taxon>Naegleria</taxon>
    </lineage>
</organism>
<gene>
    <name evidence="2" type="ORF">C9374_005190</name>
</gene>
<evidence type="ECO:0008006" key="4">
    <source>
        <dbReference type="Google" id="ProtNLM"/>
    </source>
</evidence>
<accession>A0AA88KKG4</accession>
<evidence type="ECO:0000256" key="1">
    <source>
        <dbReference type="SAM" id="SignalP"/>
    </source>
</evidence>
<dbReference type="EMBL" id="PYSW02000023">
    <property type="protein sequence ID" value="KAG2382610.1"/>
    <property type="molecule type" value="Genomic_DNA"/>
</dbReference>
<name>A0AA88KKG4_NAELO</name>
<keyword evidence="1" id="KW-0732">Signal</keyword>